<dbReference type="Pfam" id="PF08711">
    <property type="entry name" value="Med26"/>
    <property type="match status" value="1"/>
</dbReference>
<protein>
    <recommendedName>
        <fullName evidence="5">TFIIS N-terminal domain-containing protein</fullName>
    </recommendedName>
</protein>
<keyword evidence="3" id="KW-0539">Nucleus</keyword>
<dbReference type="EMBL" id="ML170163">
    <property type="protein sequence ID" value="TDL25809.1"/>
    <property type="molecule type" value="Genomic_DNA"/>
</dbReference>
<feature type="compositionally biased region" description="Basic and acidic residues" evidence="4">
    <location>
        <begin position="1"/>
        <end position="12"/>
    </location>
</feature>
<comment type="function">
    <text evidence="1">Transcription factor involved in RNA polymerase II transcription regulation. May function in both SPT15/TBP post-recruitment and recruitment steps of transcription.</text>
</comment>
<reference evidence="6 7" key="1">
    <citation type="submission" date="2018-06" db="EMBL/GenBank/DDBJ databases">
        <title>A transcriptomic atlas of mushroom development highlights an independent origin of complex multicellularity.</title>
        <authorList>
            <consortium name="DOE Joint Genome Institute"/>
            <person name="Krizsan K."/>
            <person name="Almasi E."/>
            <person name="Merenyi Z."/>
            <person name="Sahu N."/>
            <person name="Viragh M."/>
            <person name="Koszo T."/>
            <person name="Mondo S."/>
            <person name="Kiss B."/>
            <person name="Balint B."/>
            <person name="Kues U."/>
            <person name="Barry K."/>
            <person name="Hegedus J.C."/>
            <person name="Henrissat B."/>
            <person name="Johnson J."/>
            <person name="Lipzen A."/>
            <person name="Ohm R."/>
            <person name="Nagy I."/>
            <person name="Pangilinan J."/>
            <person name="Yan J."/>
            <person name="Xiong Y."/>
            <person name="Grigoriev I.V."/>
            <person name="Hibbett D.S."/>
            <person name="Nagy L.G."/>
        </authorList>
    </citation>
    <scope>NUCLEOTIDE SEQUENCE [LARGE SCALE GENOMIC DNA]</scope>
    <source>
        <strain evidence="6 7">SZMC22713</strain>
    </source>
</reference>
<dbReference type="PANTHER" id="PTHR46010">
    <property type="entry name" value="PROTEIN IWS1 HOMOLOG"/>
    <property type="match status" value="1"/>
</dbReference>
<dbReference type="PANTHER" id="PTHR46010:SF1">
    <property type="entry name" value="PROTEIN IWS1 HOMOLOG"/>
    <property type="match status" value="1"/>
</dbReference>
<dbReference type="GO" id="GO:0005634">
    <property type="term" value="C:nucleus"/>
    <property type="evidence" value="ECO:0007669"/>
    <property type="project" value="UniProtKB-SubCell"/>
</dbReference>
<keyword evidence="7" id="KW-1185">Reference proteome</keyword>
<evidence type="ECO:0000259" key="5">
    <source>
        <dbReference type="PROSITE" id="PS51319"/>
    </source>
</evidence>
<organism evidence="6 7">
    <name type="scientific">Rickenella mellea</name>
    <dbReference type="NCBI Taxonomy" id="50990"/>
    <lineage>
        <taxon>Eukaryota</taxon>
        <taxon>Fungi</taxon>
        <taxon>Dikarya</taxon>
        <taxon>Basidiomycota</taxon>
        <taxon>Agaricomycotina</taxon>
        <taxon>Agaricomycetes</taxon>
        <taxon>Hymenochaetales</taxon>
        <taxon>Rickenellaceae</taxon>
        <taxon>Rickenella</taxon>
    </lineage>
</organism>
<dbReference type="Gene3D" id="1.20.930.10">
    <property type="entry name" value="Conserved domain common to transcription factors TFIIS, elongin A, CRSP70"/>
    <property type="match status" value="1"/>
</dbReference>
<dbReference type="AlphaFoldDB" id="A0A4Y7QG23"/>
<dbReference type="GO" id="GO:0016973">
    <property type="term" value="P:poly(A)+ mRNA export from nucleus"/>
    <property type="evidence" value="ECO:0007669"/>
    <property type="project" value="TreeGrafter"/>
</dbReference>
<dbReference type="PROSITE" id="PS51319">
    <property type="entry name" value="TFIIS_N"/>
    <property type="match status" value="1"/>
</dbReference>
<evidence type="ECO:0000256" key="1">
    <source>
        <dbReference type="ARBA" id="ARBA00037349"/>
    </source>
</evidence>
<name>A0A4Y7QG23_9AGAM</name>
<dbReference type="InterPro" id="IPR035441">
    <property type="entry name" value="TFIIS/LEDGF_dom_sf"/>
</dbReference>
<dbReference type="InterPro" id="IPR051037">
    <property type="entry name" value="RNAPII_TF_IWS1"/>
</dbReference>
<evidence type="ECO:0000256" key="2">
    <source>
        <dbReference type="ARBA" id="ARBA00037992"/>
    </source>
</evidence>
<evidence type="ECO:0000313" key="7">
    <source>
        <dbReference type="Proteomes" id="UP000294933"/>
    </source>
</evidence>
<comment type="similarity">
    <text evidence="2">Belongs to the IWS1 family.</text>
</comment>
<dbReference type="OrthoDB" id="21124at2759"/>
<dbReference type="InterPro" id="IPR017923">
    <property type="entry name" value="TFIIS_N"/>
</dbReference>
<evidence type="ECO:0000256" key="4">
    <source>
        <dbReference type="SAM" id="MobiDB-lite"/>
    </source>
</evidence>
<proteinExistence type="inferred from homology"/>
<comment type="subcellular location">
    <subcellularLocation>
        <location evidence="3">Nucleus</location>
    </subcellularLocation>
</comment>
<gene>
    <name evidence="6" type="ORF">BD410DRAFT_784834</name>
</gene>
<dbReference type="STRING" id="50990.A0A4Y7QG23"/>
<evidence type="ECO:0000256" key="3">
    <source>
        <dbReference type="PROSITE-ProRule" id="PRU00649"/>
    </source>
</evidence>
<dbReference type="VEuPathDB" id="FungiDB:BD410DRAFT_784834"/>
<feature type="region of interest" description="Disordered" evidence="4">
    <location>
        <begin position="1"/>
        <end position="105"/>
    </location>
</feature>
<feature type="domain" description="TFIIS N-terminal" evidence="5">
    <location>
        <begin position="200"/>
        <end position="277"/>
    </location>
</feature>
<evidence type="ECO:0000313" key="6">
    <source>
        <dbReference type="EMBL" id="TDL25809.1"/>
    </source>
</evidence>
<sequence length="377" mass="43151">MSKGTEVLERDIFGGSDSELSSEEEDLPQERHERRHVSPAPRQEGYESSGDSGDDYVQEKRVTKKKRVKARRDEEEEEGRKTQKKRRKRPVAVEPDFDSLPPEQARRLQVQMKIDAIVKANKTQRPKKRKKDADEDALDRFADEEVAQLREDMLRAAAEDDEANREKLPATSKLKHLPRVKEVLQRSSLAQSIIDNNLLEGVRRWLEPLPDRSLPALNIQIFFFGQLTKMYIDTNSLKESGLGRIVLFYTKCKRVTIPIARQANDLVSAWSRPIIKRSASYRDRLIPIAPDGDGDTTAVRSQERLNAILARAKEGDKGRVRKNAVMIPVREMGNYTVAPRENAGISRHNASVDNDIERRRKNAERLRSLTRKVGTKN</sequence>
<accession>A0A4Y7QG23</accession>
<dbReference type="Proteomes" id="UP000294933">
    <property type="component" value="Unassembled WGS sequence"/>
</dbReference>